<dbReference type="GO" id="GO:0022857">
    <property type="term" value="F:transmembrane transporter activity"/>
    <property type="evidence" value="ECO:0007669"/>
    <property type="project" value="InterPro"/>
</dbReference>
<reference evidence="7 8" key="1">
    <citation type="submission" date="2020-04" db="EMBL/GenBank/DDBJ databases">
        <title>Draft genome of Leeia sp. IMCC25680.</title>
        <authorList>
            <person name="Song J."/>
            <person name="Cho J.-C."/>
        </authorList>
    </citation>
    <scope>NUCLEOTIDE SEQUENCE [LARGE SCALE GENOMIC DNA]</scope>
    <source>
        <strain evidence="7 8">IMCC25680</strain>
    </source>
</reference>
<proteinExistence type="predicted"/>
<evidence type="ECO:0000256" key="6">
    <source>
        <dbReference type="SAM" id="Phobius"/>
    </source>
</evidence>
<comment type="subcellular location">
    <subcellularLocation>
        <location evidence="1">Cell membrane</location>
        <topology evidence="1">Multi-pass membrane protein</topology>
    </subcellularLocation>
</comment>
<accession>A0A847RSC4</accession>
<gene>
    <name evidence="7" type="ORF">HF682_02955</name>
</gene>
<dbReference type="CDD" id="cd06580">
    <property type="entry name" value="TM_PBP1_transp_TpRbsC_like"/>
    <property type="match status" value="1"/>
</dbReference>
<evidence type="ECO:0000256" key="4">
    <source>
        <dbReference type="ARBA" id="ARBA00022989"/>
    </source>
</evidence>
<evidence type="ECO:0000313" key="8">
    <source>
        <dbReference type="Proteomes" id="UP000587991"/>
    </source>
</evidence>
<dbReference type="EMBL" id="JABAIM010000001">
    <property type="protein sequence ID" value="NLR74110.1"/>
    <property type="molecule type" value="Genomic_DNA"/>
</dbReference>
<dbReference type="GO" id="GO:0005886">
    <property type="term" value="C:plasma membrane"/>
    <property type="evidence" value="ECO:0007669"/>
    <property type="project" value="UniProtKB-SubCell"/>
</dbReference>
<dbReference type="RefSeq" id="WP_168875743.1">
    <property type="nucleotide sequence ID" value="NZ_JABAIM010000001.1"/>
</dbReference>
<dbReference type="AlphaFoldDB" id="A0A847RSC4"/>
<dbReference type="PANTHER" id="PTHR47089">
    <property type="entry name" value="ABC TRANSPORTER, PERMEASE PROTEIN"/>
    <property type="match status" value="1"/>
</dbReference>
<feature type="transmembrane region" description="Helical" evidence="6">
    <location>
        <begin position="211"/>
        <end position="228"/>
    </location>
</feature>
<organism evidence="7 8">
    <name type="scientific">Leeia aquatica</name>
    <dbReference type="NCBI Taxonomy" id="2725557"/>
    <lineage>
        <taxon>Bacteria</taxon>
        <taxon>Pseudomonadati</taxon>
        <taxon>Pseudomonadota</taxon>
        <taxon>Betaproteobacteria</taxon>
        <taxon>Neisseriales</taxon>
        <taxon>Leeiaceae</taxon>
        <taxon>Leeia</taxon>
    </lineage>
</organism>
<evidence type="ECO:0000256" key="1">
    <source>
        <dbReference type="ARBA" id="ARBA00004651"/>
    </source>
</evidence>
<evidence type="ECO:0000256" key="5">
    <source>
        <dbReference type="ARBA" id="ARBA00023136"/>
    </source>
</evidence>
<evidence type="ECO:0000256" key="3">
    <source>
        <dbReference type="ARBA" id="ARBA00022692"/>
    </source>
</evidence>
<dbReference type="PANTHER" id="PTHR47089:SF1">
    <property type="entry name" value="GUANOSINE ABC TRANSPORTER PERMEASE PROTEIN NUPP"/>
    <property type="match status" value="1"/>
</dbReference>
<keyword evidence="5 6" id="KW-0472">Membrane</keyword>
<protein>
    <submittedName>
        <fullName evidence="7">ABC transporter permease</fullName>
    </submittedName>
</protein>
<feature type="transmembrane region" description="Helical" evidence="6">
    <location>
        <begin position="93"/>
        <end position="109"/>
    </location>
</feature>
<dbReference type="Proteomes" id="UP000587991">
    <property type="component" value="Unassembled WGS sequence"/>
</dbReference>
<feature type="transmembrane region" description="Helical" evidence="6">
    <location>
        <begin position="21"/>
        <end position="39"/>
    </location>
</feature>
<dbReference type="Pfam" id="PF02653">
    <property type="entry name" value="BPD_transp_2"/>
    <property type="match status" value="1"/>
</dbReference>
<keyword evidence="4 6" id="KW-1133">Transmembrane helix</keyword>
<feature type="transmembrane region" description="Helical" evidence="6">
    <location>
        <begin position="337"/>
        <end position="356"/>
    </location>
</feature>
<keyword evidence="8" id="KW-1185">Reference proteome</keyword>
<keyword evidence="3 6" id="KW-0812">Transmembrane</keyword>
<keyword evidence="2" id="KW-1003">Cell membrane</keyword>
<feature type="transmembrane region" description="Helical" evidence="6">
    <location>
        <begin position="147"/>
        <end position="166"/>
    </location>
</feature>
<sequence length="368" mass="39193">MLKFGQPSALPRWAQLTLLPLLNLCAALAVTALVVWLIGENPWECLKLLVGGAFGYKEGIGYTLFYTTSFIFTGLAVAAAFHAGLFNIGGEGQMYIAGLGVTLVCFAFGTSLPSWLLIPLAIVAAAAFGGAWAFLPGWLQAKRGSHIVLVTIMFNYIASSLMSYLISKPLAEPGAFNSTSTRELVQAGWIPSMQQMGAAIGLDLPQTPLNAMLFLSVVVAVVFWLVVWHSRWGYELRTVGTNQQAAGYAGINVSKVVIMAMVVSGALAGLAAVNEVLGSTHRLNTNFTNGIGFVGIGVALMGRNHPVGVVLSALLFGALTQGGLDLALDKPNITREMIIFIQGLIILFCGALDNLFDPLLSQLFKRKN</sequence>
<feature type="transmembrane region" description="Helical" evidence="6">
    <location>
        <begin position="249"/>
        <end position="273"/>
    </location>
</feature>
<feature type="transmembrane region" description="Helical" evidence="6">
    <location>
        <begin position="115"/>
        <end position="135"/>
    </location>
</feature>
<comment type="caution">
    <text evidence="7">The sequence shown here is derived from an EMBL/GenBank/DDBJ whole genome shotgun (WGS) entry which is preliminary data.</text>
</comment>
<feature type="transmembrane region" description="Helical" evidence="6">
    <location>
        <begin position="59"/>
        <end position="81"/>
    </location>
</feature>
<dbReference type="InterPro" id="IPR001851">
    <property type="entry name" value="ABC_transp_permease"/>
</dbReference>
<name>A0A847RSC4_9NEIS</name>
<evidence type="ECO:0000313" key="7">
    <source>
        <dbReference type="EMBL" id="NLR74110.1"/>
    </source>
</evidence>
<evidence type="ECO:0000256" key="2">
    <source>
        <dbReference type="ARBA" id="ARBA00022475"/>
    </source>
</evidence>